<dbReference type="eggNOG" id="ENOG50335GH">
    <property type="taxonomic scope" value="Bacteria"/>
</dbReference>
<dbReference type="Proteomes" id="UP000006457">
    <property type="component" value="Unassembled WGS sequence"/>
</dbReference>
<evidence type="ECO:0008006" key="4">
    <source>
        <dbReference type="Google" id="ProtNLM"/>
    </source>
</evidence>
<sequence length="87" mass="9555">MQKNILAVLFATVASFASAADLSATCKQYFSDIDEYVKAVPAEQSSMMKQQLDASKQQISAMPADTQEQACKQGIESLKQMKTMMPK</sequence>
<name>I3DAR9_9PAST</name>
<keyword evidence="3" id="KW-1185">Reference proteome</keyword>
<evidence type="ECO:0000313" key="2">
    <source>
        <dbReference type="EMBL" id="EIJ68812.1"/>
    </source>
</evidence>
<evidence type="ECO:0000313" key="3">
    <source>
        <dbReference type="Proteomes" id="UP000006457"/>
    </source>
</evidence>
<comment type="caution">
    <text evidence="2">The sequence shown here is derived from an EMBL/GenBank/DDBJ whole genome shotgun (WGS) entry which is preliminary data.</text>
</comment>
<feature type="chain" id="PRO_5003669632" description="TonB-dependent receptor" evidence="1">
    <location>
        <begin position="20"/>
        <end position="87"/>
    </location>
</feature>
<dbReference type="Pfam" id="PF17274">
    <property type="entry name" value="DUF5339"/>
    <property type="match status" value="1"/>
</dbReference>
<evidence type="ECO:0000256" key="1">
    <source>
        <dbReference type="SAM" id="SignalP"/>
    </source>
</evidence>
<dbReference type="RefSeq" id="WP_005761049.1">
    <property type="nucleotide sequence ID" value="NZ_AJSX01000034.1"/>
</dbReference>
<dbReference type="AlphaFoldDB" id="I3DAR9"/>
<protein>
    <recommendedName>
        <fullName evidence="4">TonB-dependent receptor</fullName>
    </recommendedName>
</protein>
<organism evidence="2 3">
    <name type="scientific">Pasteurella bettyae CCUG 2042</name>
    <dbReference type="NCBI Taxonomy" id="1095749"/>
    <lineage>
        <taxon>Bacteria</taxon>
        <taxon>Pseudomonadati</taxon>
        <taxon>Pseudomonadota</taxon>
        <taxon>Gammaproteobacteria</taxon>
        <taxon>Pasteurellales</taxon>
        <taxon>Pasteurellaceae</taxon>
        <taxon>Pasteurella</taxon>
    </lineage>
</organism>
<accession>I3DAR9</accession>
<dbReference type="EMBL" id="AJSX01000034">
    <property type="protein sequence ID" value="EIJ68812.1"/>
    <property type="molecule type" value="Genomic_DNA"/>
</dbReference>
<feature type="signal peptide" evidence="1">
    <location>
        <begin position="1"/>
        <end position="19"/>
    </location>
</feature>
<dbReference type="OrthoDB" id="5678640at2"/>
<dbReference type="InterPro" id="IPR020493">
    <property type="entry name" value="Uncharacterised_HI0310"/>
</dbReference>
<dbReference type="PATRIC" id="fig|1095749.3.peg.1416"/>
<gene>
    <name evidence="2" type="ORF">HMPREF1052_1309</name>
</gene>
<proteinExistence type="predicted"/>
<keyword evidence="1" id="KW-0732">Signal</keyword>
<reference evidence="2 3" key="1">
    <citation type="submission" date="2012-03" db="EMBL/GenBank/DDBJ databases">
        <authorList>
            <person name="Harkins D.M."/>
            <person name="Madupu R."/>
            <person name="Durkin A.S."/>
            <person name="Torralba M."/>
            <person name="Methe B."/>
            <person name="Sutton G.G."/>
            <person name="Nelson K.E."/>
        </authorList>
    </citation>
    <scope>NUCLEOTIDE SEQUENCE [LARGE SCALE GENOMIC DNA]</scope>
    <source>
        <strain evidence="2 3">CCUG 2042</strain>
    </source>
</reference>